<keyword evidence="3" id="KW-0812">Transmembrane</keyword>
<gene>
    <name evidence="11" type="ORF">METZ01_LOCUS35266</name>
</gene>
<feature type="domain" description="TonB-dependent receptor-like beta-barrel" evidence="9">
    <location>
        <begin position="480"/>
        <end position="907"/>
    </location>
</feature>
<evidence type="ECO:0000256" key="8">
    <source>
        <dbReference type="ARBA" id="ARBA00023237"/>
    </source>
</evidence>
<dbReference type="InterPro" id="IPR036942">
    <property type="entry name" value="Beta-barrel_TonB_sf"/>
</dbReference>
<feature type="domain" description="TonB-dependent receptor plug" evidence="10">
    <location>
        <begin position="112"/>
        <end position="235"/>
    </location>
</feature>
<evidence type="ECO:0000256" key="7">
    <source>
        <dbReference type="ARBA" id="ARBA00023170"/>
    </source>
</evidence>
<dbReference type="PANTHER" id="PTHR30069">
    <property type="entry name" value="TONB-DEPENDENT OUTER MEMBRANE RECEPTOR"/>
    <property type="match status" value="1"/>
</dbReference>
<evidence type="ECO:0000256" key="6">
    <source>
        <dbReference type="ARBA" id="ARBA00023136"/>
    </source>
</evidence>
<keyword evidence="4" id="KW-0732">Signal</keyword>
<dbReference type="InterPro" id="IPR039426">
    <property type="entry name" value="TonB-dep_rcpt-like"/>
</dbReference>
<keyword evidence="2" id="KW-0813">Transport</keyword>
<dbReference type="Pfam" id="PF13715">
    <property type="entry name" value="CarbopepD_reg_2"/>
    <property type="match status" value="1"/>
</dbReference>
<dbReference type="SUPFAM" id="SSF56935">
    <property type="entry name" value="Porins"/>
    <property type="match status" value="1"/>
</dbReference>
<protein>
    <recommendedName>
        <fullName evidence="12">TonB-dependent receptor plug domain-containing protein</fullName>
    </recommendedName>
</protein>
<dbReference type="PANTHER" id="PTHR30069:SF29">
    <property type="entry name" value="HEMOGLOBIN AND HEMOGLOBIN-HAPTOGLOBIN-BINDING PROTEIN 1-RELATED"/>
    <property type="match status" value="1"/>
</dbReference>
<evidence type="ECO:0008006" key="12">
    <source>
        <dbReference type="Google" id="ProtNLM"/>
    </source>
</evidence>
<dbReference type="GO" id="GO:0044718">
    <property type="term" value="P:siderophore transmembrane transport"/>
    <property type="evidence" value="ECO:0007669"/>
    <property type="project" value="TreeGrafter"/>
</dbReference>
<dbReference type="PROSITE" id="PS52016">
    <property type="entry name" value="TONB_DEPENDENT_REC_3"/>
    <property type="match status" value="1"/>
</dbReference>
<evidence type="ECO:0000313" key="11">
    <source>
        <dbReference type="EMBL" id="SUZ82412.1"/>
    </source>
</evidence>
<organism evidence="11">
    <name type="scientific">marine metagenome</name>
    <dbReference type="NCBI Taxonomy" id="408172"/>
    <lineage>
        <taxon>unclassified sequences</taxon>
        <taxon>metagenomes</taxon>
        <taxon>ecological metagenomes</taxon>
    </lineage>
</organism>
<dbReference type="FunFam" id="2.60.40.1120:FF:000003">
    <property type="entry name" value="Outer membrane protein Omp121"/>
    <property type="match status" value="1"/>
</dbReference>
<evidence type="ECO:0000256" key="1">
    <source>
        <dbReference type="ARBA" id="ARBA00004571"/>
    </source>
</evidence>
<keyword evidence="6" id="KW-0472">Membrane</keyword>
<dbReference type="InterPro" id="IPR008969">
    <property type="entry name" value="CarboxyPept-like_regulatory"/>
</dbReference>
<dbReference type="GO" id="GO:0009279">
    <property type="term" value="C:cell outer membrane"/>
    <property type="evidence" value="ECO:0007669"/>
    <property type="project" value="UniProtKB-SubCell"/>
</dbReference>
<dbReference type="AlphaFoldDB" id="A0A381QSP9"/>
<comment type="subcellular location">
    <subcellularLocation>
        <location evidence="1">Cell outer membrane</location>
        <topology evidence="1">Multi-pass membrane protein</topology>
    </subcellularLocation>
</comment>
<evidence type="ECO:0000256" key="4">
    <source>
        <dbReference type="ARBA" id="ARBA00022729"/>
    </source>
</evidence>
<dbReference type="InterPro" id="IPR000531">
    <property type="entry name" value="Beta-barrel_TonB"/>
</dbReference>
<dbReference type="SUPFAM" id="SSF49464">
    <property type="entry name" value="Carboxypeptidase regulatory domain-like"/>
    <property type="match status" value="1"/>
</dbReference>
<evidence type="ECO:0000259" key="9">
    <source>
        <dbReference type="Pfam" id="PF00593"/>
    </source>
</evidence>
<keyword evidence="8" id="KW-0998">Cell outer membrane</keyword>
<evidence type="ECO:0000256" key="3">
    <source>
        <dbReference type="ARBA" id="ARBA00022692"/>
    </source>
</evidence>
<accession>A0A381QSP9</accession>
<dbReference type="Gene3D" id="2.60.40.1120">
    <property type="entry name" value="Carboxypeptidase-like, regulatory domain"/>
    <property type="match status" value="1"/>
</dbReference>
<dbReference type="InterPro" id="IPR012910">
    <property type="entry name" value="Plug_dom"/>
</dbReference>
<keyword evidence="7" id="KW-0675">Receptor</keyword>
<evidence type="ECO:0000256" key="5">
    <source>
        <dbReference type="ARBA" id="ARBA00023077"/>
    </source>
</evidence>
<sequence>MKSLFRLLVVFLLSAQVAMAQKAVTGVVSDNDGIPLPGATVLVQGTTTGVTTDFDGNFSINVSEGQSLEFSFVGYETAVVSVGAGNVINISLSLGTQLEEVIVTSLGITREKRALGYAVSEVDESQIEQRASGDVARVLAGKASGVQVTNQGGISGSGTSVMIRGMSTFSSSNQPLFVVDGVPFQSDTNAMGGFTSGNNGSSRFLDLDPNNIESVNVLKGLAASTLYGSQGRNGVIIITTKAGSTSSGARAAKNEITVNTSYFVNELAMKPDYQNQYGNGFNQNFGWYYSNWGPSFDKEGPAGWGKQSQINGTVSGQPGYLKHPYNSNLNARFLARDLLPLLGLSMDSLWEWKPYDSVGDLFQPGDIINTNINFRGQSDDGRFSYNVNYGNLDDKGFTPGNTLRRNTLSVGGRAVLSNKFTVSGTMNYTNTVFKSPPIAAAYSSGASDSSLYGNVFYTPRSVGIGDLPYAHPITGASIYYRSSNGIQHPLWTVNNTGDGQNTQRVYGGASVQYDISDNLNLKYRYGYDIYSEDNTSYQNKGGQDGSLETQSGMYEKWNNTSSRIDHQVSLNGDFELDSDWDLTFNIGATSNARTYDRNGVRSTGQNVFNVLRHYNFNSQEEIEYYSRRNLTGVYGQAALDYQDYLYFTLASRTDWVSNLSEENRSITYPSASVSFVPSSILDFGNLPIDFLKVRASYGTSATFPGGYPIASVLSLNTKDFRIDGTDVITNTTGSSLGNTGLKPELLTELEFGLEANLLDNRLTAEISRFTRNTVDLIISQPLDPSTGYTSTSTNIGEIEATGWEIDLSLDWLRGENFNWNTSVNYTTSQAIVQDLGQDTDQIVYAGFSNLGNVAIPGLPLTSFVGGSVRRNDAGQPLIDASGSYQSNYDTNYKTNKYALIGDSNPDYIANLSNTITYGNVSFNFLFNATIGGDMYSNFIMTLLGRGQTTDTVDRELPYILPGVLADGSPNPIQIDNATTYFGNLIVGPSELRVWDASVLRLSEVSLTYDVPSKWLDKTPFGAASVSAQGFNLWYDAYNTPDGINYDPNIAGLGVGNGSGFEYFNGVSGRKYGVSVKLTF</sequence>
<dbReference type="GO" id="GO:0015344">
    <property type="term" value="F:siderophore uptake transmembrane transporter activity"/>
    <property type="evidence" value="ECO:0007669"/>
    <property type="project" value="TreeGrafter"/>
</dbReference>
<dbReference type="Pfam" id="PF07715">
    <property type="entry name" value="Plug"/>
    <property type="match status" value="1"/>
</dbReference>
<evidence type="ECO:0000256" key="2">
    <source>
        <dbReference type="ARBA" id="ARBA00022448"/>
    </source>
</evidence>
<dbReference type="InterPro" id="IPR023996">
    <property type="entry name" value="TonB-dep_OMP_SusC/RagA"/>
</dbReference>
<proteinExistence type="predicted"/>
<evidence type="ECO:0000259" key="10">
    <source>
        <dbReference type="Pfam" id="PF07715"/>
    </source>
</evidence>
<dbReference type="InterPro" id="IPR037066">
    <property type="entry name" value="Plug_dom_sf"/>
</dbReference>
<reference evidence="11" key="1">
    <citation type="submission" date="2018-05" db="EMBL/GenBank/DDBJ databases">
        <authorList>
            <person name="Lanie J.A."/>
            <person name="Ng W.-L."/>
            <person name="Kazmierczak K.M."/>
            <person name="Andrzejewski T.M."/>
            <person name="Davidsen T.M."/>
            <person name="Wayne K.J."/>
            <person name="Tettelin H."/>
            <person name="Glass J.I."/>
            <person name="Rusch D."/>
            <person name="Podicherti R."/>
            <person name="Tsui H.-C.T."/>
            <person name="Winkler M.E."/>
        </authorList>
    </citation>
    <scope>NUCLEOTIDE SEQUENCE</scope>
</reference>
<dbReference type="NCBIfam" id="TIGR04056">
    <property type="entry name" value="OMP_RagA_SusC"/>
    <property type="match status" value="1"/>
</dbReference>
<dbReference type="Pfam" id="PF00593">
    <property type="entry name" value="TonB_dep_Rec_b-barrel"/>
    <property type="match status" value="1"/>
</dbReference>
<dbReference type="Gene3D" id="2.170.130.10">
    <property type="entry name" value="TonB-dependent receptor, plug domain"/>
    <property type="match status" value="1"/>
</dbReference>
<dbReference type="Gene3D" id="2.40.170.20">
    <property type="entry name" value="TonB-dependent receptor, beta-barrel domain"/>
    <property type="match status" value="1"/>
</dbReference>
<dbReference type="EMBL" id="UINC01001505">
    <property type="protein sequence ID" value="SUZ82412.1"/>
    <property type="molecule type" value="Genomic_DNA"/>
</dbReference>
<name>A0A381QSP9_9ZZZZ</name>
<keyword evidence="5" id="KW-0798">TonB box</keyword>